<gene>
    <name evidence="1" type="ORF">DW322_19920</name>
</gene>
<dbReference type="RefSeq" id="WP_010836684.1">
    <property type="nucleotide sequence ID" value="NZ_QRCM01000001.1"/>
</dbReference>
<dbReference type="EMBL" id="QRCM01000001">
    <property type="protein sequence ID" value="TXG92025.1"/>
    <property type="molecule type" value="Genomic_DNA"/>
</dbReference>
<organism evidence="1 2">
    <name type="scientific">Rhodococcus rhodnii</name>
    <dbReference type="NCBI Taxonomy" id="38312"/>
    <lineage>
        <taxon>Bacteria</taxon>
        <taxon>Bacillati</taxon>
        <taxon>Actinomycetota</taxon>
        <taxon>Actinomycetes</taxon>
        <taxon>Mycobacteriales</taxon>
        <taxon>Nocardiaceae</taxon>
        <taxon>Rhodococcus</taxon>
    </lineage>
</organism>
<proteinExistence type="predicted"/>
<accession>A0A6P2CHG2</accession>
<comment type="caution">
    <text evidence="1">The sequence shown here is derived from an EMBL/GenBank/DDBJ whole genome shotgun (WGS) entry which is preliminary data.</text>
</comment>
<protein>
    <recommendedName>
        <fullName evidence="3">DUF1298 domain-containing protein</fullName>
    </recommendedName>
</protein>
<evidence type="ECO:0000313" key="1">
    <source>
        <dbReference type="EMBL" id="TXG92025.1"/>
    </source>
</evidence>
<evidence type="ECO:0008006" key="3">
    <source>
        <dbReference type="Google" id="ProtNLM"/>
    </source>
</evidence>
<dbReference type="Proteomes" id="UP000471120">
    <property type="component" value="Unassembled WGS sequence"/>
</dbReference>
<reference evidence="1 2" key="1">
    <citation type="submission" date="2018-07" db="EMBL/GenBank/DDBJ databases">
        <title>Genome sequence of Rhodococcus rhodnii ATCC 35071 from Rhodnius prolixus.</title>
        <authorList>
            <person name="Patel V."/>
            <person name="Vogel K.J."/>
        </authorList>
    </citation>
    <scope>NUCLEOTIDE SEQUENCE [LARGE SCALE GENOMIC DNA]</scope>
    <source>
        <strain evidence="1 2">ATCC 35071</strain>
    </source>
</reference>
<name>A0A6P2CHG2_9NOCA</name>
<sequence>MRQIGARDAQALWVSRRIRTDQFQLYCFDGGDAEQARGEILLRAATVPELGRAVCEVPGTLDLPYLVPGPPPAERVLIHAARSWREVQTALAASTATSLSARAPWRVEVYPGVTGAPGCDGPALVAVFVIAHFVADGVRAGEIARTLFGDGATRAERMPVRRPGPARIAVRAAGHEIARSLRRRSATTRATAARAELDSATEAGAIAPPPAGRELTRLDADPGDAHAVRVLVRDRASLTGPGVSVTAGACTAISLAIERYLTAAGDDVPASLGAELPVAARVRSGASANQYANASVTLAPGVRDLAARAAVIAADLAAQAERIRYRMMLDLDGPFDAASPRVLHREVGRFPLHIRPPSVSGNTVVSSVARGAADLVLGGGTVRFTSGFPGLSPAMALTHGVHGIGETVAIGVHAGLRAVPDPDGYTALLGGALDEVAQAVRETRTRR</sequence>
<evidence type="ECO:0000313" key="2">
    <source>
        <dbReference type="Proteomes" id="UP000471120"/>
    </source>
</evidence>
<dbReference type="AlphaFoldDB" id="A0A6P2CHG2"/>